<dbReference type="EMBL" id="AP024702">
    <property type="protein sequence ID" value="BCX47748.1"/>
    <property type="molecule type" value="Genomic_DNA"/>
</dbReference>
<proteinExistence type="predicted"/>
<gene>
    <name evidence="2" type="ORF">HAHE_16560</name>
</gene>
<reference evidence="2 3" key="1">
    <citation type="submission" date="2021-06" db="EMBL/GenBank/DDBJ databases">
        <title>Complete genome of Haloferula helveola possessing various polysaccharide degrading enzymes.</title>
        <authorList>
            <person name="Takami H."/>
            <person name="Huang C."/>
            <person name="Hamasaki K."/>
        </authorList>
    </citation>
    <scope>NUCLEOTIDE SEQUENCE [LARGE SCALE GENOMIC DNA]</scope>
    <source>
        <strain evidence="2 3">CN-1</strain>
    </source>
</reference>
<evidence type="ECO:0000313" key="2">
    <source>
        <dbReference type="EMBL" id="BCX47748.1"/>
    </source>
</evidence>
<protein>
    <submittedName>
        <fullName evidence="2">Uncharacterized protein</fullName>
    </submittedName>
</protein>
<accession>A0ABN6H2E5</accession>
<sequence length="243" mass="26193">MKPSTIALAGAAVIVGGVALLSRGWNGNEDQAAASDPTGRDFKHSERPAPVIREGEKPTEVGPKLSQRDTEPKNSKENPEAVLRRILGPEKYAEIQAARDAARQTGTRHPETGDGPVPAVVTDSRTRAFEALREDVRTAIATDPEGWTSTYKSLYDDYISVNHPNLAQPVRGGRPTSGDDGGGSDGGAPPVVDVPDGGTPDQPLFFDEETLRQAEQDRKALESVRSGIMSHFSTRQSRFRQPE</sequence>
<feature type="region of interest" description="Disordered" evidence="1">
    <location>
        <begin position="25"/>
        <end position="122"/>
    </location>
</feature>
<dbReference type="Proteomes" id="UP001374893">
    <property type="component" value="Chromosome"/>
</dbReference>
<keyword evidence="3" id="KW-1185">Reference proteome</keyword>
<feature type="compositionally biased region" description="Low complexity" evidence="1">
    <location>
        <begin position="187"/>
        <end position="201"/>
    </location>
</feature>
<feature type="region of interest" description="Disordered" evidence="1">
    <location>
        <begin position="164"/>
        <end position="243"/>
    </location>
</feature>
<organism evidence="2 3">
    <name type="scientific">Haloferula helveola</name>
    <dbReference type="NCBI Taxonomy" id="490095"/>
    <lineage>
        <taxon>Bacteria</taxon>
        <taxon>Pseudomonadati</taxon>
        <taxon>Verrucomicrobiota</taxon>
        <taxon>Verrucomicrobiia</taxon>
        <taxon>Verrucomicrobiales</taxon>
        <taxon>Verrucomicrobiaceae</taxon>
        <taxon>Haloferula</taxon>
    </lineage>
</organism>
<feature type="compositionally biased region" description="Basic and acidic residues" evidence="1">
    <location>
        <begin position="38"/>
        <end position="59"/>
    </location>
</feature>
<dbReference type="RefSeq" id="WP_338690111.1">
    <property type="nucleotide sequence ID" value="NZ_AP024702.1"/>
</dbReference>
<feature type="compositionally biased region" description="Basic and acidic residues" evidence="1">
    <location>
        <begin position="209"/>
        <end position="222"/>
    </location>
</feature>
<feature type="compositionally biased region" description="Basic and acidic residues" evidence="1">
    <location>
        <begin position="66"/>
        <end position="93"/>
    </location>
</feature>
<evidence type="ECO:0000256" key="1">
    <source>
        <dbReference type="SAM" id="MobiDB-lite"/>
    </source>
</evidence>
<name>A0ABN6H2E5_9BACT</name>
<evidence type="ECO:0000313" key="3">
    <source>
        <dbReference type="Proteomes" id="UP001374893"/>
    </source>
</evidence>